<evidence type="ECO:0000256" key="5">
    <source>
        <dbReference type="SAM" id="MobiDB-lite"/>
    </source>
</evidence>
<evidence type="ECO:0000256" key="1">
    <source>
        <dbReference type="ARBA" id="ARBA00004123"/>
    </source>
</evidence>
<proteinExistence type="inferred from homology"/>
<dbReference type="Ensembl" id="ENSECRT00000013307.1">
    <property type="protein sequence ID" value="ENSECRP00000013077.1"/>
    <property type="gene ID" value="ENSECRG00000008743.1"/>
</dbReference>
<evidence type="ECO:0000313" key="8">
    <source>
        <dbReference type="Proteomes" id="UP000694620"/>
    </source>
</evidence>
<evidence type="ECO:0000256" key="4">
    <source>
        <dbReference type="SAM" id="Coils"/>
    </source>
</evidence>
<organism evidence="7 8">
    <name type="scientific">Erpetoichthys calabaricus</name>
    <name type="common">Rope fish</name>
    <name type="synonym">Calamoichthys calabaricus</name>
    <dbReference type="NCBI Taxonomy" id="27687"/>
    <lineage>
        <taxon>Eukaryota</taxon>
        <taxon>Metazoa</taxon>
        <taxon>Chordata</taxon>
        <taxon>Craniata</taxon>
        <taxon>Vertebrata</taxon>
        <taxon>Euteleostomi</taxon>
        <taxon>Actinopterygii</taxon>
        <taxon>Polypteriformes</taxon>
        <taxon>Polypteridae</taxon>
        <taxon>Erpetoichthys</taxon>
    </lineage>
</organism>
<dbReference type="InterPro" id="IPR022783">
    <property type="entry name" value="GCFC_dom"/>
</dbReference>
<reference evidence="7" key="2">
    <citation type="submission" date="2025-08" db="UniProtKB">
        <authorList>
            <consortium name="Ensembl"/>
        </authorList>
    </citation>
    <scope>IDENTIFICATION</scope>
</reference>
<keyword evidence="3" id="KW-0539">Nucleus</keyword>
<evidence type="ECO:0000256" key="2">
    <source>
        <dbReference type="ARBA" id="ARBA00010801"/>
    </source>
</evidence>
<evidence type="ECO:0000313" key="7">
    <source>
        <dbReference type="Ensembl" id="ENSECRP00000013077.1"/>
    </source>
</evidence>
<keyword evidence="4" id="KW-0175">Coiled coil</keyword>
<feature type="compositionally biased region" description="Basic residues" evidence="5">
    <location>
        <begin position="1"/>
        <end position="13"/>
    </location>
</feature>
<dbReference type="Pfam" id="PF07842">
    <property type="entry name" value="GCFC"/>
    <property type="match status" value="1"/>
</dbReference>
<dbReference type="RefSeq" id="XP_028652647.1">
    <property type="nucleotide sequence ID" value="XM_028796814.2"/>
</dbReference>
<dbReference type="InterPro" id="IPR012890">
    <property type="entry name" value="GCFC2-like"/>
</dbReference>
<accession>A0A8C4SDP1</accession>
<feature type="domain" description="GCF C-terminal" evidence="6">
    <location>
        <begin position="518"/>
        <end position="733"/>
    </location>
</feature>
<dbReference type="PANTHER" id="PTHR12214:SF4">
    <property type="entry name" value="INTRON LARGE COMPLEX COMPONENT GCFC2"/>
    <property type="match status" value="1"/>
</dbReference>
<dbReference type="GeneID" id="114648033"/>
<feature type="region of interest" description="Disordered" evidence="5">
    <location>
        <begin position="459"/>
        <end position="488"/>
    </location>
</feature>
<feature type="region of interest" description="Disordered" evidence="5">
    <location>
        <begin position="1"/>
        <end position="56"/>
    </location>
</feature>
<dbReference type="GO" id="GO:0000398">
    <property type="term" value="P:mRNA splicing, via spliceosome"/>
    <property type="evidence" value="ECO:0007669"/>
    <property type="project" value="InterPro"/>
</dbReference>
<name>A0A8C4SDP1_ERPCA</name>
<dbReference type="AlphaFoldDB" id="A0A8C4SDP1"/>
<reference evidence="7" key="1">
    <citation type="submission" date="2021-06" db="EMBL/GenBank/DDBJ databases">
        <authorList>
            <consortium name="Wellcome Sanger Institute Data Sharing"/>
        </authorList>
    </citation>
    <scope>NUCLEOTIDE SEQUENCE [LARGE SCALE GENOMIC DNA]</scope>
</reference>
<dbReference type="Proteomes" id="UP000694620">
    <property type="component" value="Chromosome 3"/>
</dbReference>
<feature type="coiled-coil region" evidence="4">
    <location>
        <begin position="329"/>
        <end position="420"/>
    </location>
</feature>
<protein>
    <submittedName>
        <fullName evidence="7">GC-rich sequence DNA-binding factor 2</fullName>
    </submittedName>
</protein>
<reference evidence="7" key="3">
    <citation type="submission" date="2025-09" db="UniProtKB">
        <authorList>
            <consortium name="Ensembl"/>
        </authorList>
    </citation>
    <scope>IDENTIFICATION</scope>
</reference>
<dbReference type="GO" id="GO:0003677">
    <property type="term" value="F:DNA binding"/>
    <property type="evidence" value="ECO:0007669"/>
    <property type="project" value="InterPro"/>
</dbReference>
<dbReference type="GO" id="GO:0005634">
    <property type="term" value="C:nucleus"/>
    <property type="evidence" value="ECO:0007669"/>
    <property type="project" value="UniProtKB-SubCell"/>
</dbReference>
<comment type="similarity">
    <text evidence="2">Belongs to the GCF family.</text>
</comment>
<dbReference type="OrthoDB" id="546434at2759"/>
<evidence type="ECO:0000259" key="6">
    <source>
        <dbReference type="Pfam" id="PF07842"/>
    </source>
</evidence>
<comment type="subcellular location">
    <subcellularLocation>
        <location evidence="1">Nucleus</location>
    </subcellularLocation>
</comment>
<dbReference type="GeneTree" id="ENSGT00390000000455"/>
<keyword evidence="8" id="KW-1185">Reference proteome</keyword>
<evidence type="ECO:0000256" key="3">
    <source>
        <dbReference type="ARBA" id="ARBA00023242"/>
    </source>
</evidence>
<dbReference type="PANTHER" id="PTHR12214">
    <property type="entry name" value="GC-RICH SEQUENCE DNA-BINDING FACTOR"/>
    <property type="match status" value="1"/>
</dbReference>
<feature type="region of interest" description="Disordered" evidence="5">
    <location>
        <begin position="129"/>
        <end position="198"/>
    </location>
</feature>
<gene>
    <name evidence="7" type="primary">GCFC2</name>
</gene>
<feature type="compositionally biased region" description="Low complexity" evidence="5">
    <location>
        <begin position="175"/>
        <end position="188"/>
    </location>
</feature>
<sequence length="828" mass="94983">MFKKPKRNFRTRKANSSDEDEVIGQGGEQTGESLSKVPASPESSEQAARSPEPVTERLDRVLSEVDPALNIVDRETLSETKNPKNIKRKLKSDRTEYNCALSFQHETEDGSEFKVKKPTANAVLFKAPKKEIHLSEDMNNIPEKELEDDMPKMSSSDEDSDKEDQLSTGSDDDSSSQTSSNSGSSRSGADAIPDAKCIEAAKQRRQLARVQKDYIPLNTNREYHRQGNETVDSDEDSDDVNQIIHFAPKPRTLRQRIAETAGMDESEEEIPESLGDKDDDILWEKQQIGKGTKIPQMPCGPNLNETERTQKKKCFVPSSLPPVNLETMKKRLTKRLESLLEVHRAHQRNHKKIQLDIENARSSLEIAENTISDELYRFYKEMRIYADNLVDCLNEKVKLIDDLESEMHDLLKDQAQKQLNRRQEDVKEESSYIQQLTNNSSLSGISEKKKACLERLEQRRAHRRQMRKNTAEGSTHHEGLSSDDETEDTELFMERRGAVLSESKQIFNDVNEDFYCIKNILVKFDRWRSTFPDSYYDAYISFCLPKLLAPLIRHCLIDWNPLKVDCEDFESMPWYLAVEEFCYGKQPENPEVKDNPDTKVLPSVINKVLIPKMQGFVEHIWDPSSSTQSRCLVSLCRMMDAKYSSFGTENNKAAQSFLNAVTSRLRTAVDEDAFIPIYSKRLLEDRSSLQCQFQDRQFWSVVKLLQNILIWNGLVEEHTVRELGLDKLLNRYLLTTLLNSPGQGQLEKCKKIVECLPEQWFKDVDDGCSLVQLKNFSSYLLQMAHNLHNSHLAEEGVRDVVVLLVKIKALDQAESVVTKYHLEELSLI</sequence>